<keyword evidence="1" id="KW-0732">Signal</keyword>
<sequence length="153" mass="16708">MLATQLIGALALAAAAFSQSTNLTTCTPHPASPAQQHEIFEVFAKAWYIERNLTQAFTHVAANEIQHNPFLPDGAASTFAFVNPLFTNPAVTVEVLHQAFAAPIGWVHYRIDGLNPEPTAIVDVFRFDGACVVEHWDVIEERPANATNSHALF</sequence>
<dbReference type="InterPro" id="IPR032710">
    <property type="entry name" value="NTF2-like_dom_sf"/>
</dbReference>
<dbReference type="OrthoDB" id="2820488at2759"/>
<dbReference type="EMBL" id="JACAZI010000003">
    <property type="protein sequence ID" value="KAF7366111.1"/>
    <property type="molecule type" value="Genomic_DNA"/>
</dbReference>
<comment type="caution">
    <text evidence="2">The sequence shown here is derived from an EMBL/GenBank/DDBJ whole genome shotgun (WGS) entry which is preliminary data.</text>
</comment>
<reference evidence="2" key="1">
    <citation type="submission" date="2020-05" db="EMBL/GenBank/DDBJ databases">
        <title>Mycena genomes resolve the evolution of fungal bioluminescence.</title>
        <authorList>
            <person name="Tsai I.J."/>
        </authorList>
    </citation>
    <scope>NUCLEOTIDE SEQUENCE</scope>
    <source>
        <strain evidence="2">CCC161011</strain>
    </source>
</reference>
<proteinExistence type="predicted"/>
<evidence type="ECO:0000256" key="1">
    <source>
        <dbReference type="SAM" id="SignalP"/>
    </source>
</evidence>
<organism evidence="2 3">
    <name type="scientific">Mycena venus</name>
    <dbReference type="NCBI Taxonomy" id="2733690"/>
    <lineage>
        <taxon>Eukaryota</taxon>
        <taxon>Fungi</taxon>
        <taxon>Dikarya</taxon>
        <taxon>Basidiomycota</taxon>
        <taxon>Agaricomycotina</taxon>
        <taxon>Agaricomycetes</taxon>
        <taxon>Agaricomycetidae</taxon>
        <taxon>Agaricales</taxon>
        <taxon>Marasmiineae</taxon>
        <taxon>Mycenaceae</taxon>
        <taxon>Mycena</taxon>
    </lineage>
</organism>
<gene>
    <name evidence="2" type="ORF">MVEN_00487900</name>
</gene>
<dbReference type="AlphaFoldDB" id="A0A8H6YXH4"/>
<dbReference type="SUPFAM" id="SSF54427">
    <property type="entry name" value="NTF2-like"/>
    <property type="match status" value="1"/>
</dbReference>
<evidence type="ECO:0000313" key="3">
    <source>
        <dbReference type="Proteomes" id="UP000620124"/>
    </source>
</evidence>
<feature type="signal peptide" evidence="1">
    <location>
        <begin position="1"/>
        <end position="18"/>
    </location>
</feature>
<dbReference type="Gene3D" id="3.10.450.50">
    <property type="match status" value="1"/>
</dbReference>
<accession>A0A8H6YXH4</accession>
<feature type="chain" id="PRO_5034559403" evidence="1">
    <location>
        <begin position="19"/>
        <end position="153"/>
    </location>
</feature>
<dbReference type="Proteomes" id="UP000620124">
    <property type="component" value="Unassembled WGS sequence"/>
</dbReference>
<evidence type="ECO:0000313" key="2">
    <source>
        <dbReference type="EMBL" id="KAF7366111.1"/>
    </source>
</evidence>
<name>A0A8H6YXH4_9AGAR</name>
<protein>
    <submittedName>
        <fullName evidence="2">Snoal-like polyketide cyclase family protein</fullName>
    </submittedName>
</protein>
<keyword evidence="3" id="KW-1185">Reference proteome</keyword>